<evidence type="ECO:0000313" key="10">
    <source>
        <dbReference type="Proteomes" id="UP000189274"/>
    </source>
</evidence>
<reference evidence="7" key="2">
    <citation type="submission" date="2014-08" db="EMBL/GenBank/DDBJ databases">
        <title>Exploiting Issatchenkia orientalis SD108 for Succinic Acid Production.</title>
        <authorList>
            <person name="Xiao H."/>
            <person name="Shao Z."/>
            <person name="Jiang Y."/>
            <person name="Dole S."/>
            <person name="Zhao H."/>
        </authorList>
    </citation>
    <scope>NUCLEOTIDE SEQUENCE [LARGE SCALE GENOMIC DNA]</scope>
    <source>
        <strain evidence="7">SD108</strain>
    </source>
</reference>
<accession>A0A099P553</accession>
<reference evidence="9" key="1">
    <citation type="journal article" date="2014" name="Microb. Cell Fact.">
        <title>Exploiting Issatchenkia orientalis SD108 for succinic acid production.</title>
        <authorList>
            <person name="Xiao H."/>
            <person name="Shao Z."/>
            <person name="Jiang Y."/>
            <person name="Dole S."/>
            <person name="Zhao H."/>
        </authorList>
    </citation>
    <scope>NUCLEOTIDE SEQUENCE [LARGE SCALE GENOMIC DNA]</scope>
    <source>
        <strain evidence="9">SD108</strain>
    </source>
</reference>
<feature type="transmembrane region" description="Helical" evidence="5">
    <location>
        <begin position="237"/>
        <end position="259"/>
    </location>
</feature>
<keyword evidence="2 5" id="KW-0812">Transmembrane</keyword>
<gene>
    <name evidence="8" type="ORF">BOH78_0705</name>
    <name evidence="6" type="ORF">C5L36_0A02470</name>
    <name evidence="7" type="ORF">JL09_g1617</name>
</gene>
<evidence type="ECO:0000256" key="3">
    <source>
        <dbReference type="ARBA" id="ARBA00022989"/>
    </source>
</evidence>
<name>A0A099P553_PICKU</name>
<proteinExistence type="predicted"/>
<dbReference type="AlphaFoldDB" id="A0A099P553"/>
<feature type="transmembrane region" description="Helical" evidence="5">
    <location>
        <begin position="123"/>
        <end position="140"/>
    </location>
</feature>
<dbReference type="eggNOG" id="KOG3574">
    <property type="taxonomic scope" value="Eukaryota"/>
</dbReference>
<evidence type="ECO:0000256" key="4">
    <source>
        <dbReference type="ARBA" id="ARBA00023136"/>
    </source>
</evidence>
<dbReference type="InterPro" id="IPR036259">
    <property type="entry name" value="MFS_trans_sf"/>
</dbReference>
<dbReference type="Proteomes" id="UP000249293">
    <property type="component" value="Chromosome 1"/>
</dbReference>
<organism evidence="7 9">
    <name type="scientific">Pichia kudriavzevii</name>
    <name type="common">Yeast</name>
    <name type="synonym">Issatchenkia orientalis</name>
    <dbReference type="NCBI Taxonomy" id="4909"/>
    <lineage>
        <taxon>Eukaryota</taxon>
        <taxon>Fungi</taxon>
        <taxon>Dikarya</taxon>
        <taxon>Ascomycota</taxon>
        <taxon>Saccharomycotina</taxon>
        <taxon>Pichiomycetes</taxon>
        <taxon>Pichiales</taxon>
        <taxon>Pichiaceae</taxon>
        <taxon>Pichia</taxon>
    </lineage>
</organism>
<feature type="transmembrane region" description="Helical" evidence="5">
    <location>
        <begin position="152"/>
        <end position="176"/>
    </location>
</feature>
<evidence type="ECO:0000313" key="6">
    <source>
        <dbReference type="EMBL" id="AWU73644.1"/>
    </source>
</evidence>
<dbReference type="EMBL" id="JQFK01000011">
    <property type="protein sequence ID" value="KGK39156.1"/>
    <property type="molecule type" value="Genomic_DNA"/>
</dbReference>
<dbReference type="Proteomes" id="UP000189274">
    <property type="component" value="Unassembled WGS sequence"/>
</dbReference>
<sequence>MSKHRRSHSPTTGSSGSTFIDFDIDESQYIQTFAENKPLTNEDAALPKQDYSRFFLLVLLYFIQGIPIGLAFGSVPFLLKSSNLSYSQVGLFSLATYPYSLKIFWSPIVDSCYISTVGKRRSWIIPIQVVSGLSLIYLGNKIDIWMSDDSLILRNLSLISGCFFFLILLCATQDIAVDGWALTILSKNALSYASTAQTIGLNTGYFVSFTIFLAFNSKDFMNKYFRKTPLDRGFISLGEYMVLAGLLYLAITAFIVIFIPENPPVHKSDGLEYAKDEGDDSIKTVYHKMFQVFKLKNVQTFIILHLISKIAFQANEGATNLKLLDKGFSREDLAITVLIDFPFEIIFGYYAAQWSNSARPLKPWLYGYLGRIFAAALGQILVWSFPKSGKVGSTYFLFVIVQHLLSSFMSTIQFVSICSFHTKIADPLIGGTYMTTLNTLSNLGGQWPKIIALYLIDSFSSSICVENAFAPDSKSRANIFKDKPYYQCYQSDLKTQCIDNGGSCISIKDGYYTTNFICIVLGLVLYYGWIRKTAMHLETLPIGAWRVKEKGNKNGIRSHLPL</sequence>
<dbReference type="InterPro" id="IPR004752">
    <property type="entry name" value="AmpG_permease/AT-1"/>
</dbReference>
<reference evidence="8" key="4">
    <citation type="submission" date="2017-01" db="EMBL/GenBank/DDBJ databases">
        <authorList>
            <person name="Mah S.A."/>
            <person name="Swanson W.J."/>
            <person name="Moy G.W."/>
            <person name="Vacquier V.D."/>
        </authorList>
    </citation>
    <scope>NUCLEOTIDE SEQUENCE [LARGE SCALE GENOMIC DNA]</scope>
    <source>
        <strain evidence="8">129</strain>
    </source>
</reference>
<dbReference type="Gene3D" id="1.20.1250.20">
    <property type="entry name" value="MFS general substrate transporter like domains"/>
    <property type="match status" value="1"/>
</dbReference>
<evidence type="ECO:0000256" key="5">
    <source>
        <dbReference type="SAM" id="Phobius"/>
    </source>
</evidence>
<dbReference type="SUPFAM" id="SSF103473">
    <property type="entry name" value="MFS general substrate transporter"/>
    <property type="match status" value="1"/>
</dbReference>
<dbReference type="STRING" id="4909.A0A099P553"/>
<dbReference type="GO" id="GO:0008521">
    <property type="term" value="F:acetyl-CoA transmembrane transporter activity"/>
    <property type="evidence" value="ECO:0007669"/>
    <property type="project" value="InterPro"/>
</dbReference>
<evidence type="ECO:0000313" key="7">
    <source>
        <dbReference type="EMBL" id="KGK39156.1"/>
    </source>
</evidence>
<dbReference type="EMBL" id="CP028773">
    <property type="protein sequence ID" value="AWU73644.1"/>
    <property type="molecule type" value="Genomic_DNA"/>
</dbReference>
<dbReference type="PANTHER" id="PTHR12778">
    <property type="entry name" value="SOLUTE CARRIER FAMILY 33 ACETYL-COA TRANSPORTER -RELATED"/>
    <property type="match status" value="1"/>
</dbReference>
<protein>
    <submittedName>
        <fullName evidence="8">Acetyl-coenzyme A transporter 1</fullName>
    </submittedName>
</protein>
<keyword evidence="11" id="KW-1185">Reference proteome</keyword>
<keyword evidence="3 5" id="KW-1133">Transmembrane helix</keyword>
<evidence type="ECO:0000313" key="11">
    <source>
        <dbReference type="Proteomes" id="UP000249293"/>
    </source>
</evidence>
<feature type="transmembrane region" description="Helical" evidence="5">
    <location>
        <begin position="395"/>
        <end position="415"/>
    </location>
</feature>
<dbReference type="HOGENOM" id="CLU_020502_2_0_1"/>
<evidence type="ECO:0000313" key="8">
    <source>
        <dbReference type="EMBL" id="ONH76659.1"/>
    </source>
</evidence>
<dbReference type="OrthoDB" id="6415790at2759"/>
<dbReference type="Proteomes" id="UP000029867">
    <property type="component" value="Unassembled WGS sequence"/>
</dbReference>
<reference evidence="6 11" key="5">
    <citation type="submission" date="2018-06" db="EMBL/GenBank/DDBJ databases">
        <title>Population genomics shows no distinction between pathogenic Candida krusei and environmental Pichia kudriavzevii: One species, four names.</title>
        <authorList>
            <person name="Douglass A.P."/>
            <person name="Offei B."/>
            <person name="Braun-Galleani S."/>
            <person name="Coughlan A.Y."/>
            <person name="Martos A."/>
            <person name="Ortiz-Merino R.A."/>
            <person name="Byrne K.P."/>
            <person name="Wolfe K.H."/>
        </authorList>
    </citation>
    <scope>NUCLEOTIDE SEQUENCE [LARGE SCALE GENOMIC DNA]</scope>
    <source>
        <strain evidence="6 11">CBS573</strain>
    </source>
</reference>
<comment type="subcellular location">
    <subcellularLocation>
        <location evidence="1">Membrane</location>
        <topology evidence="1">Multi-pass membrane protein</topology>
    </subcellularLocation>
</comment>
<dbReference type="EMBL" id="MQVM01000003">
    <property type="protein sequence ID" value="ONH76659.1"/>
    <property type="molecule type" value="Genomic_DNA"/>
</dbReference>
<evidence type="ECO:0000313" key="9">
    <source>
        <dbReference type="Proteomes" id="UP000029867"/>
    </source>
</evidence>
<dbReference type="InterPro" id="IPR024371">
    <property type="entry name" value="AcetylCoA_trans_1-like"/>
</dbReference>
<feature type="transmembrane region" description="Helical" evidence="5">
    <location>
        <begin position="196"/>
        <end position="216"/>
    </location>
</feature>
<keyword evidence="4 5" id="KW-0472">Membrane</keyword>
<feature type="transmembrane region" description="Helical" evidence="5">
    <location>
        <begin position="364"/>
        <end position="383"/>
    </location>
</feature>
<dbReference type="VEuPathDB" id="FungiDB:C5L36_0A02470"/>
<evidence type="ECO:0000256" key="2">
    <source>
        <dbReference type="ARBA" id="ARBA00022692"/>
    </source>
</evidence>
<evidence type="ECO:0000256" key="1">
    <source>
        <dbReference type="ARBA" id="ARBA00004141"/>
    </source>
</evidence>
<feature type="transmembrane region" description="Helical" evidence="5">
    <location>
        <begin position="54"/>
        <end position="79"/>
    </location>
</feature>
<dbReference type="GO" id="GO:0035348">
    <property type="term" value="P:acetyl-CoA transmembrane transport"/>
    <property type="evidence" value="ECO:0007669"/>
    <property type="project" value="InterPro"/>
</dbReference>
<dbReference type="FunFam" id="1.20.1250.20:FF:000289">
    <property type="entry name" value="Acetyl-coenzyme A transporter 1"/>
    <property type="match status" value="1"/>
</dbReference>
<reference evidence="10" key="3">
    <citation type="journal article" date="2017" name="Genome Announc.">
        <title>Genome sequences of Cyberlindnera fabianii 65, Pichia kudriavzevii 129, and Saccharomyces cerevisiae 131 isolated from fermented masau fruits in Zimbabwe.</title>
        <authorList>
            <person name="van Rijswijck I.M.H."/>
            <person name="Derks M.F.L."/>
            <person name="Abee T."/>
            <person name="de Ridder D."/>
            <person name="Smid E.J."/>
        </authorList>
    </citation>
    <scope>NUCLEOTIDE SEQUENCE [LARGE SCALE GENOMIC DNA]</scope>
    <source>
        <strain evidence="10">129</strain>
    </source>
</reference>
<feature type="transmembrane region" description="Helical" evidence="5">
    <location>
        <begin position="333"/>
        <end position="352"/>
    </location>
</feature>
<dbReference type="GO" id="GO:0016020">
    <property type="term" value="C:membrane"/>
    <property type="evidence" value="ECO:0007669"/>
    <property type="project" value="UniProtKB-SubCell"/>
</dbReference>
<feature type="transmembrane region" description="Helical" evidence="5">
    <location>
        <begin position="510"/>
        <end position="529"/>
    </location>
</feature>
<dbReference type="PANTHER" id="PTHR12778:SF9">
    <property type="entry name" value="ACETYL-COENZYME A TRANSPORTER 1"/>
    <property type="match status" value="1"/>
</dbReference>
<dbReference type="Pfam" id="PF13000">
    <property type="entry name" value="Acatn"/>
    <property type="match status" value="2"/>
</dbReference>